<dbReference type="InterPro" id="IPR018170">
    <property type="entry name" value="Aldo/ket_reductase_CS"/>
</dbReference>
<evidence type="ECO:0000259" key="1">
    <source>
        <dbReference type="Pfam" id="PF00248"/>
    </source>
</evidence>
<dbReference type="PANTHER" id="PTHR43827:SF8">
    <property type="entry name" value="ALDO_KETO REDUCTASE FAMILY PROTEIN"/>
    <property type="match status" value="1"/>
</dbReference>
<dbReference type="eggNOG" id="COG0656">
    <property type="taxonomic scope" value="Bacteria"/>
</dbReference>
<organism evidence="2 3">
    <name type="scientific">Methylomicrobium album BG8</name>
    <dbReference type="NCBI Taxonomy" id="686340"/>
    <lineage>
        <taxon>Bacteria</taxon>
        <taxon>Pseudomonadati</taxon>
        <taxon>Pseudomonadota</taxon>
        <taxon>Gammaproteobacteria</taxon>
        <taxon>Methylococcales</taxon>
        <taxon>Methylococcaceae</taxon>
        <taxon>Methylomicrobium</taxon>
    </lineage>
</organism>
<dbReference type="Gene3D" id="3.20.20.100">
    <property type="entry name" value="NADP-dependent oxidoreductase domain"/>
    <property type="match status" value="1"/>
</dbReference>
<dbReference type="Pfam" id="PF00248">
    <property type="entry name" value="Aldo_ket_red"/>
    <property type="match status" value="1"/>
</dbReference>
<dbReference type="PROSITE" id="PS00062">
    <property type="entry name" value="ALDOKETO_REDUCTASE_2"/>
    <property type="match status" value="1"/>
</dbReference>
<protein>
    <submittedName>
        <fullName evidence="2">Aldo/keto reductase, diketogulonate reductase</fullName>
    </submittedName>
</protein>
<dbReference type="InterPro" id="IPR023210">
    <property type="entry name" value="NADP_OxRdtase_dom"/>
</dbReference>
<dbReference type="CDD" id="cd19071">
    <property type="entry name" value="AKR_AKR1-5-like"/>
    <property type="match status" value="1"/>
</dbReference>
<dbReference type="STRING" id="686340.Metal_1312"/>
<dbReference type="RefSeq" id="WP_005370735.1">
    <property type="nucleotide sequence ID" value="NZ_CM001475.1"/>
</dbReference>
<dbReference type="AlphaFoldDB" id="H8GJC0"/>
<dbReference type="HOGENOM" id="CLU_023205_10_1_6"/>
<evidence type="ECO:0000313" key="3">
    <source>
        <dbReference type="Proteomes" id="UP000005090"/>
    </source>
</evidence>
<sequence length="288" mass="32091">MPNPILTISPVIEHRGVSVPTFLYGTAWKENATERLVALALESGFLGIDTANQRRHYFEEGVGEAVGRALASGKLQRTGLFLQSKFTYVSSQDHRLPYDSQASYAVQVEQSLQSSLAHLHTDYLDSYLLHGPASGRGLTSADWEAWGAMENLQESGRVRLIGVSNFSLEQLQLLLKNADIKPAFVQNRCFARTGWDAEIRALCRAHGITYQGFSLLTANLAALGRREMREIAERHGCTVEQAVFRFVLQVGMIPLTGTADPQHMIEDLAVYRLELADEEIELIKRIAF</sequence>
<feature type="domain" description="NADP-dependent oxidoreductase" evidence="1">
    <location>
        <begin position="30"/>
        <end position="286"/>
    </location>
</feature>
<keyword evidence="3" id="KW-1185">Reference proteome</keyword>
<dbReference type="Proteomes" id="UP000005090">
    <property type="component" value="Chromosome"/>
</dbReference>
<accession>H8GJC0</accession>
<dbReference type="PANTHER" id="PTHR43827">
    <property type="entry name" value="2,5-DIKETO-D-GLUCONIC ACID REDUCTASE"/>
    <property type="match status" value="1"/>
</dbReference>
<dbReference type="EMBL" id="CM001475">
    <property type="protein sequence ID" value="EIC29110.1"/>
    <property type="molecule type" value="Genomic_DNA"/>
</dbReference>
<dbReference type="SUPFAM" id="SSF51430">
    <property type="entry name" value="NAD(P)-linked oxidoreductase"/>
    <property type="match status" value="1"/>
</dbReference>
<dbReference type="GO" id="GO:0016491">
    <property type="term" value="F:oxidoreductase activity"/>
    <property type="evidence" value="ECO:0007669"/>
    <property type="project" value="InterPro"/>
</dbReference>
<name>H8GJC0_METAL</name>
<dbReference type="InterPro" id="IPR036812">
    <property type="entry name" value="NAD(P)_OxRdtase_dom_sf"/>
</dbReference>
<reference evidence="2 3" key="1">
    <citation type="journal article" date="2013" name="Genome Announc.">
        <title>Genome Sequence of the Obligate Gammaproteobacterial Methanotroph Methylomicrobium album Strain BG8.</title>
        <authorList>
            <person name="Kits K.D."/>
            <person name="Kalyuzhnaya M.G."/>
            <person name="Klotz M.G."/>
            <person name="Jetten M.S."/>
            <person name="Op den Camp H.J."/>
            <person name="Vuilleumier S."/>
            <person name="Bringel F."/>
            <person name="Dispirito A.A."/>
            <person name="Murrell J.C."/>
            <person name="Bruce D."/>
            <person name="Cheng J.F."/>
            <person name="Copeland A."/>
            <person name="Goodwin L."/>
            <person name="Hauser L."/>
            <person name="Lajus A."/>
            <person name="Land M.L."/>
            <person name="Lapidus A."/>
            <person name="Lucas S."/>
            <person name="Medigue C."/>
            <person name="Pitluck S."/>
            <person name="Woyke T."/>
            <person name="Zeytun A."/>
            <person name="Stein L.Y."/>
        </authorList>
    </citation>
    <scope>NUCLEOTIDE SEQUENCE [LARGE SCALE GENOMIC DNA]</scope>
    <source>
        <strain evidence="2 3">BG8</strain>
    </source>
</reference>
<dbReference type="PRINTS" id="PR00069">
    <property type="entry name" value="ALDKETRDTASE"/>
</dbReference>
<evidence type="ECO:0000313" key="2">
    <source>
        <dbReference type="EMBL" id="EIC29110.1"/>
    </source>
</evidence>
<gene>
    <name evidence="2" type="ORF">Metal_1312</name>
</gene>
<dbReference type="InterPro" id="IPR020471">
    <property type="entry name" value="AKR"/>
</dbReference>
<proteinExistence type="predicted"/>